<dbReference type="InterPro" id="IPR026913">
    <property type="entry name" value="METTL24"/>
</dbReference>
<evidence type="ECO:0000313" key="2">
    <source>
        <dbReference type="EMBL" id="TKR72143.1"/>
    </source>
</evidence>
<keyword evidence="3" id="KW-1185">Reference proteome</keyword>
<dbReference type="OrthoDB" id="5815019at2759"/>
<feature type="domain" description="Methyltransferase" evidence="1">
    <location>
        <begin position="4"/>
        <end position="153"/>
    </location>
</feature>
<protein>
    <recommendedName>
        <fullName evidence="1">Methyltransferase domain-containing protein</fullName>
    </recommendedName>
</protein>
<dbReference type="InterPro" id="IPR029063">
    <property type="entry name" value="SAM-dependent_MTases_sf"/>
</dbReference>
<dbReference type="PANTHER" id="PTHR32026">
    <property type="entry name" value="METHYLTRANSFERASE-LIKE PROTEIN 24"/>
    <property type="match status" value="1"/>
</dbReference>
<dbReference type="STRING" id="34508.A0A4U5MRZ4"/>
<dbReference type="AlphaFoldDB" id="A0A4U5MRZ4"/>
<dbReference type="InterPro" id="IPR025714">
    <property type="entry name" value="Methyltranfer_dom"/>
</dbReference>
<evidence type="ECO:0000313" key="3">
    <source>
        <dbReference type="Proteomes" id="UP000298663"/>
    </source>
</evidence>
<accession>A0A4U5MRZ4</accession>
<evidence type="ECO:0000259" key="1">
    <source>
        <dbReference type="Pfam" id="PF13383"/>
    </source>
</evidence>
<proteinExistence type="predicted"/>
<dbReference type="Gene3D" id="3.40.50.150">
    <property type="entry name" value="Vaccinia Virus protein VP39"/>
    <property type="match status" value="1"/>
</dbReference>
<name>A0A4U5MRZ4_STECR</name>
<reference evidence="2 3" key="1">
    <citation type="journal article" date="2015" name="Genome Biol.">
        <title>Comparative genomics of Steinernema reveals deeply conserved gene regulatory networks.</title>
        <authorList>
            <person name="Dillman A.R."/>
            <person name="Macchietto M."/>
            <person name="Porter C.F."/>
            <person name="Rogers A."/>
            <person name="Williams B."/>
            <person name="Antoshechkin I."/>
            <person name="Lee M.M."/>
            <person name="Goodwin Z."/>
            <person name="Lu X."/>
            <person name="Lewis E.E."/>
            <person name="Goodrich-Blair H."/>
            <person name="Stock S.P."/>
            <person name="Adams B.J."/>
            <person name="Sternberg P.W."/>
            <person name="Mortazavi A."/>
        </authorList>
    </citation>
    <scope>NUCLEOTIDE SEQUENCE [LARGE SCALE GENOMIC DNA]</scope>
    <source>
        <strain evidence="2 3">ALL</strain>
    </source>
</reference>
<dbReference type="Proteomes" id="UP000298663">
    <property type="component" value="Unassembled WGS sequence"/>
</dbReference>
<dbReference type="PANTHER" id="PTHR32026:SF27">
    <property type="entry name" value="METHYLTRANSFERASE FKBM DOMAIN-CONTAINING PROTEIN-RELATED"/>
    <property type="match status" value="1"/>
</dbReference>
<reference evidence="2 3" key="2">
    <citation type="journal article" date="2019" name="G3 (Bethesda)">
        <title>Hybrid Assembly of the Genome of the Entomopathogenic Nematode Steinernema carpocapsae Identifies the X-Chromosome.</title>
        <authorList>
            <person name="Serra L."/>
            <person name="Macchietto M."/>
            <person name="Macias-Munoz A."/>
            <person name="McGill C.J."/>
            <person name="Rodriguez I.M."/>
            <person name="Rodriguez B."/>
            <person name="Murad R."/>
            <person name="Mortazavi A."/>
        </authorList>
    </citation>
    <scope>NUCLEOTIDE SEQUENCE [LARGE SCALE GENOMIC DNA]</scope>
    <source>
        <strain evidence="2 3">ALL</strain>
    </source>
</reference>
<dbReference type="EMBL" id="AZBU02000006">
    <property type="protein sequence ID" value="TKR72143.1"/>
    <property type="molecule type" value="Genomic_DNA"/>
</dbReference>
<comment type="caution">
    <text evidence="2">The sequence shown here is derived from an EMBL/GenBank/DDBJ whole genome shotgun (WGS) entry which is preliminary data.</text>
</comment>
<gene>
    <name evidence="2" type="ORF">L596_019645</name>
</gene>
<organism evidence="2 3">
    <name type="scientific">Steinernema carpocapsae</name>
    <name type="common">Entomopathogenic nematode</name>
    <dbReference type="NCBI Taxonomy" id="34508"/>
    <lineage>
        <taxon>Eukaryota</taxon>
        <taxon>Metazoa</taxon>
        <taxon>Ecdysozoa</taxon>
        <taxon>Nematoda</taxon>
        <taxon>Chromadorea</taxon>
        <taxon>Rhabditida</taxon>
        <taxon>Tylenchina</taxon>
        <taxon>Panagrolaimomorpha</taxon>
        <taxon>Strongyloidoidea</taxon>
        <taxon>Steinernematidae</taxon>
        <taxon>Steinernema</taxon>
    </lineage>
</organism>
<sequence>MMPKPCAIYSLGINNEYSFETEIYSLTKCHIHGFDKDQMGSGTVEAYKRINATIMPAYLAKETNASLGRYSFSDIAKMHNHSKIDILKIDIEGGEYDVADQIVQVPICQILIELHGAAKQMMGALETFSKSGFYLFHHEINGGNLKASEFSLIHESCLKDYAVELVLGRYLS</sequence>
<dbReference type="Pfam" id="PF13383">
    <property type="entry name" value="Methyltransf_22"/>
    <property type="match status" value="1"/>
</dbReference>